<sequence length="112" mass="12054">MSSSVSIKLKYPGICSTRPEASGSGTWDKNKAPIHEQAAEGIGKLGCSDFKLGGWRPDSDWDRKRANNVFQIVVAGGVEATRGQMWQGAVHSIGHPARWKNSGEHKIHAAAS</sequence>
<gene>
    <name evidence="1" type="ORF">EMPG_09904</name>
</gene>
<comment type="caution">
    <text evidence="1">The sequence shown here is derived from an EMBL/GenBank/DDBJ whole genome shotgun (WGS) entry which is preliminary data.</text>
</comment>
<name>A0A0H1BGD2_9EURO</name>
<protein>
    <submittedName>
        <fullName evidence="1">Uncharacterized protein</fullName>
    </submittedName>
</protein>
<dbReference type="EMBL" id="LDEV01002157">
    <property type="protein sequence ID" value="KLJ10092.1"/>
    <property type="molecule type" value="Genomic_DNA"/>
</dbReference>
<organism evidence="1 2">
    <name type="scientific">Blastomyces silverae</name>
    <dbReference type="NCBI Taxonomy" id="2060906"/>
    <lineage>
        <taxon>Eukaryota</taxon>
        <taxon>Fungi</taxon>
        <taxon>Dikarya</taxon>
        <taxon>Ascomycota</taxon>
        <taxon>Pezizomycotina</taxon>
        <taxon>Eurotiomycetes</taxon>
        <taxon>Eurotiomycetidae</taxon>
        <taxon>Onygenales</taxon>
        <taxon>Ajellomycetaceae</taxon>
        <taxon>Blastomyces</taxon>
    </lineage>
</organism>
<evidence type="ECO:0000313" key="2">
    <source>
        <dbReference type="Proteomes" id="UP000053573"/>
    </source>
</evidence>
<proteinExistence type="predicted"/>
<dbReference type="Proteomes" id="UP000053573">
    <property type="component" value="Unassembled WGS sequence"/>
</dbReference>
<accession>A0A0H1BGD2</accession>
<dbReference type="AlphaFoldDB" id="A0A0H1BGD2"/>
<evidence type="ECO:0000313" key="1">
    <source>
        <dbReference type="EMBL" id="KLJ10092.1"/>
    </source>
</evidence>
<keyword evidence="2" id="KW-1185">Reference proteome</keyword>
<reference evidence="2" key="1">
    <citation type="journal article" date="2015" name="PLoS Genet.">
        <title>The dynamic genome and transcriptome of the human fungal pathogen Blastomyces and close relative Emmonsia.</title>
        <authorList>
            <person name="Munoz J.F."/>
            <person name="Gauthier G.M."/>
            <person name="Desjardins C.A."/>
            <person name="Gallo J.E."/>
            <person name="Holder J."/>
            <person name="Sullivan T.D."/>
            <person name="Marty A.J."/>
            <person name="Carmen J.C."/>
            <person name="Chen Z."/>
            <person name="Ding L."/>
            <person name="Gujja S."/>
            <person name="Magrini V."/>
            <person name="Misas E."/>
            <person name="Mitreva M."/>
            <person name="Priest M."/>
            <person name="Saif S."/>
            <person name="Whiston E.A."/>
            <person name="Young S."/>
            <person name="Zeng Q."/>
            <person name="Goldman W.E."/>
            <person name="Mardis E.R."/>
            <person name="Taylor J.W."/>
            <person name="McEwen J.G."/>
            <person name="Clay O.K."/>
            <person name="Klein B.S."/>
            <person name="Cuomo C.A."/>
        </authorList>
    </citation>
    <scope>NUCLEOTIDE SEQUENCE [LARGE SCALE GENOMIC DNA]</scope>
    <source>
        <strain evidence="2">UAMH 139</strain>
    </source>
</reference>